<dbReference type="PANTHER" id="PTHR45453">
    <property type="entry name" value="PHOSPHATE REGULON SENSOR PROTEIN PHOR"/>
    <property type="match status" value="1"/>
</dbReference>
<keyword evidence="9" id="KW-0902">Two-component regulatory system</keyword>
<dbReference type="GO" id="GO:0016036">
    <property type="term" value="P:cellular response to phosphate starvation"/>
    <property type="evidence" value="ECO:0007669"/>
    <property type="project" value="TreeGrafter"/>
</dbReference>
<dbReference type="InterPro" id="IPR003594">
    <property type="entry name" value="HATPase_dom"/>
</dbReference>
<accession>A0A3G3JYQ5</accession>
<dbReference type="SUPFAM" id="SSF49785">
    <property type="entry name" value="Galactose-binding domain-like"/>
    <property type="match status" value="1"/>
</dbReference>
<evidence type="ECO:0000256" key="1">
    <source>
        <dbReference type="ARBA" id="ARBA00000085"/>
    </source>
</evidence>
<keyword evidence="4" id="KW-0597">Phosphoprotein</keyword>
<dbReference type="SMART" id="SM00387">
    <property type="entry name" value="HATPase_c"/>
    <property type="match status" value="1"/>
</dbReference>
<evidence type="ECO:0000256" key="11">
    <source>
        <dbReference type="SAM" id="Coils"/>
    </source>
</evidence>
<dbReference type="InterPro" id="IPR036890">
    <property type="entry name" value="HATPase_C_sf"/>
</dbReference>
<dbReference type="EC" id="2.7.13.3" evidence="3"/>
<organism evidence="14 15">
    <name type="scientific">Cohnella candidum</name>
    <dbReference type="NCBI Taxonomy" id="2674991"/>
    <lineage>
        <taxon>Bacteria</taxon>
        <taxon>Bacillati</taxon>
        <taxon>Bacillota</taxon>
        <taxon>Bacilli</taxon>
        <taxon>Bacillales</taxon>
        <taxon>Paenibacillaceae</taxon>
        <taxon>Cohnella</taxon>
    </lineage>
</organism>
<dbReference type="InterPro" id="IPR008979">
    <property type="entry name" value="Galactose-bd-like_sf"/>
</dbReference>
<keyword evidence="12" id="KW-0812">Transmembrane</keyword>
<keyword evidence="6" id="KW-0547">Nucleotide-binding</keyword>
<dbReference type="InterPro" id="IPR036097">
    <property type="entry name" value="HisK_dim/P_sf"/>
</dbReference>
<evidence type="ECO:0000313" key="14">
    <source>
        <dbReference type="EMBL" id="AYQ72639.1"/>
    </source>
</evidence>
<dbReference type="InterPro" id="IPR050351">
    <property type="entry name" value="BphY/WalK/GraS-like"/>
</dbReference>
<dbReference type="Gene3D" id="2.60.120.260">
    <property type="entry name" value="Galactose-binding domain-like"/>
    <property type="match status" value="1"/>
</dbReference>
<dbReference type="Gene3D" id="3.30.565.10">
    <property type="entry name" value="Histidine kinase-like ATPase, C-terminal domain"/>
    <property type="match status" value="1"/>
</dbReference>
<evidence type="ECO:0000256" key="10">
    <source>
        <dbReference type="ARBA" id="ARBA00023136"/>
    </source>
</evidence>
<dbReference type="GO" id="GO:0005524">
    <property type="term" value="F:ATP binding"/>
    <property type="evidence" value="ECO:0007669"/>
    <property type="project" value="UniProtKB-KW"/>
</dbReference>
<evidence type="ECO:0000256" key="7">
    <source>
        <dbReference type="ARBA" id="ARBA00022777"/>
    </source>
</evidence>
<keyword evidence="12" id="KW-1133">Transmembrane helix</keyword>
<dbReference type="Proteomes" id="UP000269097">
    <property type="component" value="Chromosome"/>
</dbReference>
<evidence type="ECO:0000256" key="5">
    <source>
        <dbReference type="ARBA" id="ARBA00022679"/>
    </source>
</evidence>
<feature type="transmembrane region" description="Helical" evidence="12">
    <location>
        <begin position="386"/>
        <end position="408"/>
    </location>
</feature>
<dbReference type="CDD" id="cd00082">
    <property type="entry name" value="HisKA"/>
    <property type="match status" value="1"/>
</dbReference>
<evidence type="ECO:0000259" key="13">
    <source>
        <dbReference type="PROSITE" id="PS50109"/>
    </source>
</evidence>
<keyword evidence="5" id="KW-0808">Transferase</keyword>
<dbReference type="KEGG" id="coh:EAV92_08720"/>
<comment type="catalytic activity">
    <reaction evidence="1">
        <text>ATP + protein L-histidine = ADP + protein N-phospho-L-histidine.</text>
        <dbReference type="EC" id="2.7.13.3"/>
    </reaction>
</comment>
<feature type="transmembrane region" description="Helical" evidence="12">
    <location>
        <begin position="472"/>
        <end position="490"/>
    </location>
</feature>
<evidence type="ECO:0000313" key="15">
    <source>
        <dbReference type="Proteomes" id="UP000269097"/>
    </source>
</evidence>
<dbReference type="CDD" id="cd00075">
    <property type="entry name" value="HATPase"/>
    <property type="match status" value="1"/>
</dbReference>
<dbReference type="Pfam" id="PF00512">
    <property type="entry name" value="HisKA"/>
    <property type="match status" value="1"/>
</dbReference>
<dbReference type="EMBL" id="CP033433">
    <property type="protein sequence ID" value="AYQ72639.1"/>
    <property type="molecule type" value="Genomic_DNA"/>
</dbReference>
<dbReference type="InterPro" id="IPR005467">
    <property type="entry name" value="His_kinase_dom"/>
</dbReference>
<dbReference type="FunFam" id="1.10.287.130:FF:000001">
    <property type="entry name" value="Two-component sensor histidine kinase"/>
    <property type="match status" value="1"/>
</dbReference>
<dbReference type="Gene3D" id="1.10.287.130">
    <property type="match status" value="1"/>
</dbReference>
<keyword evidence="8" id="KW-0067">ATP-binding</keyword>
<dbReference type="PANTHER" id="PTHR45453:SF1">
    <property type="entry name" value="PHOSPHATE REGULON SENSOR PROTEIN PHOR"/>
    <property type="match status" value="1"/>
</dbReference>
<sequence length="782" mass="87455">MYRITISLQVKFDQFGNFRFIVHNQNIGCRPIHVGFPQTMALSSCSQASSHYNESVDVESMRRYNDVRKQKTRGSGTEREGVTAMRLQSGWKAKWGGLLLAVVLILLLVDSCSVRVDRQAPKAEDGVLDLSTWDWSRDGAVSLAGTWDFEWLGSNGGGGKNAKTSLEVPGMWRDRRAGDGSRIPDVGYGEYHLKILHPDSPDLLAIRVPNISTAYQMYINGKLVLSRGHVGPDSTHTTPYQLPGTAYVTDPGPTTDIRLVVANYHHRLGGIRTDLIMGSAEQIDRLQSRNAAQEFIVFGCLLMIGLYHIGLFALRRSESANLFFAMLCLLVALRMGVIGEGFLVRWFDILDWQTSVRLEYAAFVLSGWAGLAYYHKMYPDELRGRWVAVSGAFAAVLAVSAALLQTIVFTSWLAVYQVYLLTNCIIILAGLVLSGYRKREGAKLALVGVAGMVAAIVNDMLFYNGWWRSVDLVPFGLLFLIIMNSFIIAMRSSRTFERAEQMSAELKEWNDRLEERIAERTEELSKSYETLEETKTGLERMEQSRRQLVSNISHDLRTPITLLQGYLEALRDGVISDDAQRDSTIRLMLGKVEGLNGLIHDLFELSVLEARRVELSCISVTLEEWKERLNELYELDMKEKGMIFSCALDAEEDACAKVLIDAQRMDRVFANLLFNAVRYTPQGGLIRIVLRRLPDLGMAEISVEDSGSGIDPDDLPFIFDRFYKKDKSRHSSSGGSGLGLAISREIVELHGGTIGAFNRPEGGGAFRIRLPMWESRGAKIPS</sequence>
<dbReference type="GO" id="GO:0004721">
    <property type="term" value="F:phosphoprotein phosphatase activity"/>
    <property type="evidence" value="ECO:0007669"/>
    <property type="project" value="TreeGrafter"/>
</dbReference>
<feature type="domain" description="Histidine kinase" evidence="13">
    <location>
        <begin position="551"/>
        <end position="774"/>
    </location>
</feature>
<gene>
    <name evidence="14" type="ORF">EAV92_08720</name>
</gene>
<dbReference type="SUPFAM" id="SSF47384">
    <property type="entry name" value="Homodimeric domain of signal transducing histidine kinase"/>
    <property type="match status" value="1"/>
</dbReference>
<reference evidence="14 15" key="1">
    <citation type="submission" date="2018-10" db="EMBL/GenBank/DDBJ databases">
        <title>Genome Sequence of Cohnella sp.</title>
        <authorList>
            <person name="Srinivasan S."/>
            <person name="Kim M.K."/>
        </authorList>
    </citation>
    <scope>NUCLEOTIDE SEQUENCE [LARGE SCALE GENOMIC DNA]</scope>
    <source>
        <strain evidence="14 15">18JY8-7</strain>
    </source>
</reference>
<evidence type="ECO:0000256" key="12">
    <source>
        <dbReference type="SAM" id="Phobius"/>
    </source>
</evidence>
<dbReference type="Pfam" id="PF07695">
    <property type="entry name" value="7TMR-DISM_7TM"/>
    <property type="match status" value="1"/>
</dbReference>
<protein>
    <recommendedName>
        <fullName evidence="3">histidine kinase</fullName>
        <ecNumber evidence="3">2.7.13.3</ecNumber>
    </recommendedName>
</protein>
<keyword evidence="10 12" id="KW-0472">Membrane</keyword>
<evidence type="ECO:0000256" key="8">
    <source>
        <dbReference type="ARBA" id="ARBA00022840"/>
    </source>
</evidence>
<keyword evidence="11" id="KW-0175">Coiled coil</keyword>
<feature type="transmembrane region" description="Helical" evidence="12">
    <location>
        <begin position="414"/>
        <end position="433"/>
    </location>
</feature>
<evidence type="ECO:0000256" key="6">
    <source>
        <dbReference type="ARBA" id="ARBA00022741"/>
    </source>
</evidence>
<feature type="transmembrane region" description="Helical" evidence="12">
    <location>
        <begin position="295"/>
        <end position="314"/>
    </location>
</feature>
<keyword evidence="15" id="KW-1185">Reference proteome</keyword>
<dbReference type="FunFam" id="3.30.565.10:FF:000006">
    <property type="entry name" value="Sensor histidine kinase WalK"/>
    <property type="match status" value="1"/>
</dbReference>
<dbReference type="PRINTS" id="PR00344">
    <property type="entry name" value="BCTRLSENSOR"/>
</dbReference>
<evidence type="ECO:0000256" key="9">
    <source>
        <dbReference type="ARBA" id="ARBA00023012"/>
    </source>
</evidence>
<dbReference type="GO" id="GO:0000155">
    <property type="term" value="F:phosphorelay sensor kinase activity"/>
    <property type="evidence" value="ECO:0007669"/>
    <property type="project" value="InterPro"/>
</dbReference>
<feature type="coiled-coil region" evidence="11">
    <location>
        <begin position="496"/>
        <end position="551"/>
    </location>
</feature>
<proteinExistence type="predicted"/>
<dbReference type="Pfam" id="PF02518">
    <property type="entry name" value="HATPase_c"/>
    <property type="match status" value="1"/>
</dbReference>
<keyword evidence="7" id="KW-0418">Kinase</keyword>
<feature type="transmembrane region" description="Helical" evidence="12">
    <location>
        <begin position="321"/>
        <end position="344"/>
    </location>
</feature>
<feature type="transmembrane region" description="Helical" evidence="12">
    <location>
        <begin position="445"/>
        <end position="466"/>
    </location>
</feature>
<dbReference type="InterPro" id="IPR011623">
    <property type="entry name" value="7TMR_DISM_rcpt_extracell_dom1"/>
</dbReference>
<name>A0A3G3JYQ5_9BACL</name>
<evidence type="ECO:0000256" key="4">
    <source>
        <dbReference type="ARBA" id="ARBA00022553"/>
    </source>
</evidence>
<dbReference type="SMART" id="SM00388">
    <property type="entry name" value="HisKA"/>
    <property type="match status" value="1"/>
</dbReference>
<comment type="subcellular location">
    <subcellularLocation>
        <location evidence="2">Cell membrane</location>
        <topology evidence="2">Multi-pass membrane protein</topology>
    </subcellularLocation>
</comment>
<dbReference type="PROSITE" id="PS50109">
    <property type="entry name" value="HIS_KIN"/>
    <property type="match status" value="1"/>
</dbReference>
<feature type="transmembrane region" description="Helical" evidence="12">
    <location>
        <begin position="356"/>
        <end position="374"/>
    </location>
</feature>
<dbReference type="GO" id="GO:0005886">
    <property type="term" value="C:plasma membrane"/>
    <property type="evidence" value="ECO:0007669"/>
    <property type="project" value="UniProtKB-SubCell"/>
</dbReference>
<dbReference type="InterPro" id="IPR004358">
    <property type="entry name" value="Sig_transdc_His_kin-like_C"/>
</dbReference>
<evidence type="ECO:0000256" key="2">
    <source>
        <dbReference type="ARBA" id="ARBA00004651"/>
    </source>
</evidence>
<evidence type="ECO:0000256" key="3">
    <source>
        <dbReference type="ARBA" id="ARBA00012438"/>
    </source>
</evidence>
<dbReference type="InterPro" id="IPR003661">
    <property type="entry name" value="HisK_dim/P_dom"/>
</dbReference>
<dbReference type="AlphaFoldDB" id="A0A3G3JYQ5"/>
<dbReference type="SUPFAM" id="SSF55874">
    <property type="entry name" value="ATPase domain of HSP90 chaperone/DNA topoisomerase II/histidine kinase"/>
    <property type="match status" value="1"/>
</dbReference>